<feature type="domain" description="Fatty acid hydroxylase" evidence="6">
    <location>
        <begin position="117"/>
        <end position="253"/>
    </location>
</feature>
<comment type="subcellular location">
    <subcellularLocation>
        <location evidence="1">Membrane</location>
    </subcellularLocation>
</comment>
<evidence type="ECO:0000313" key="7">
    <source>
        <dbReference type="EMBL" id="MBZ4038682.1"/>
    </source>
</evidence>
<feature type="transmembrane region" description="Helical" evidence="5">
    <location>
        <begin position="68"/>
        <end position="90"/>
    </location>
</feature>
<feature type="transmembrane region" description="Helical" evidence="5">
    <location>
        <begin position="12"/>
        <end position="28"/>
    </location>
</feature>
<feature type="transmembrane region" description="Helical" evidence="5">
    <location>
        <begin position="34"/>
        <end position="56"/>
    </location>
</feature>
<dbReference type="RefSeq" id="WP_223674897.1">
    <property type="nucleotide sequence ID" value="NZ_JAINZW010000002.1"/>
</dbReference>
<evidence type="ECO:0000259" key="6">
    <source>
        <dbReference type="Pfam" id="PF04116"/>
    </source>
</evidence>
<dbReference type="Proteomes" id="UP001430954">
    <property type="component" value="Unassembled WGS sequence"/>
</dbReference>
<organism evidence="7 8">
    <name type="scientific">Novilysobacter selenitireducens</name>
    <dbReference type="NCBI Taxonomy" id="2872639"/>
    <lineage>
        <taxon>Bacteria</taxon>
        <taxon>Pseudomonadati</taxon>
        <taxon>Pseudomonadota</taxon>
        <taxon>Gammaproteobacteria</taxon>
        <taxon>Lysobacterales</taxon>
        <taxon>Lysobacteraceae</taxon>
        <taxon>Novilysobacter</taxon>
    </lineage>
</organism>
<evidence type="ECO:0000313" key="8">
    <source>
        <dbReference type="Proteomes" id="UP001430954"/>
    </source>
</evidence>
<dbReference type="EMBL" id="JAINZW010000002">
    <property type="protein sequence ID" value="MBZ4038682.1"/>
    <property type="molecule type" value="Genomic_DNA"/>
</dbReference>
<name>A0ABS7T494_9GAMM</name>
<comment type="caution">
    <text evidence="7">The sequence shown here is derived from an EMBL/GenBank/DDBJ whole genome shotgun (WGS) entry which is preliminary data.</text>
</comment>
<evidence type="ECO:0000256" key="4">
    <source>
        <dbReference type="ARBA" id="ARBA00023136"/>
    </source>
</evidence>
<keyword evidence="8" id="KW-1185">Reference proteome</keyword>
<evidence type="ECO:0000256" key="3">
    <source>
        <dbReference type="ARBA" id="ARBA00022989"/>
    </source>
</evidence>
<evidence type="ECO:0000256" key="2">
    <source>
        <dbReference type="ARBA" id="ARBA00022692"/>
    </source>
</evidence>
<gene>
    <name evidence="7" type="ORF">K6753_03965</name>
</gene>
<proteinExistence type="predicted"/>
<keyword evidence="2 5" id="KW-0812">Transmembrane</keyword>
<dbReference type="Pfam" id="PF04116">
    <property type="entry name" value="FA_hydroxylase"/>
    <property type="match status" value="1"/>
</dbReference>
<keyword evidence="4 5" id="KW-0472">Membrane</keyword>
<dbReference type="PANTHER" id="PTHR11863">
    <property type="entry name" value="STEROL DESATURASE"/>
    <property type="match status" value="1"/>
</dbReference>
<evidence type="ECO:0000256" key="1">
    <source>
        <dbReference type="ARBA" id="ARBA00004370"/>
    </source>
</evidence>
<dbReference type="InterPro" id="IPR006694">
    <property type="entry name" value="Fatty_acid_hydroxylase"/>
</dbReference>
<dbReference type="InterPro" id="IPR050307">
    <property type="entry name" value="Sterol_Desaturase_Related"/>
</dbReference>
<feature type="transmembrane region" description="Helical" evidence="5">
    <location>
        <begin position="110"/>
        <end position="131"/>
    </location>
</feature>
<sequence length="299" mass="32669">MTARPHPFIQTLTHPLLLLGALGLWWALDKSEIAALAALVASQAVLAFLEATAPAVPHWRQTPKQKLGLAAVYVATLVVFGLVLSLYEWLLAPSLVHARDAWGMALWPTGWPLLAQVVLLFFASELIYYWIHRAIHASSLFWRLSGHGFHHAYQNLHALNSGATHPLEVLFLALPALLITALFGGTAEAAAGATTLLVVNASIVHANVHTDTPGLRWLVTCSAHHRRHHSSVFEDSNSNYSCNAIIWDRLFGTFSEGPVTQTGIGPHEPTFMQKLLLPVREPVYADTAATRKHAAPHDG</sequence>
<evidence type="ECO:0000256" key="5">
    <source>
        <dbReference type="SAM" id="Phobius"/>
    </source>
</evidence>
<accession>A0ABS7T494</accession>
<protein>
    <submittedName>
        <fullName evidence="7">Sterol desaturase family protein</fullName>
    </submittedName>
</protein>
<keyword evidence="3 5" id="KW-1133">Transmembrane helix</keyword>
<reference evidence="7 8" key="1">
    <citation type="submission" date="2021-09" db="EMBL/GenBank/DDBJ databases">
        <title>Lysobacter sp. 13A isolated from the river sediment.</title>
        <authorList>
            <person name="Liu H."/>
            <person name="Li S."/>
            <person name="Mao S."/>
        </authorList>
    </citation>
    <scope>NUCLEOTIDE SEQUENCE [LARGE SCALE GENOMIC DNA]</scope>
    <source>
        <strain evidence="7 8">13A</strain>
    </source>
</reference>